<evidence type="ECO:0000313" key="3">
    <source>
        <dbReference type="Proteomes" id="UP001597458"/>
    </source>
</evidence>
<dbReference type="Pfam" id="PF00903">
    <property type="entry name" value="Glyoxalase"/>
    <property type="match status" value="1"/>
</dbReference>
<evidence type="ECO:0000259" key="1">
    <source>
        <dbReference type="PROSITE" id="PS51819"/>
    </source>
</evidence>
<keyword evidence="3" id="KW-1185">Reference proteome</keyword>
<dbReference type="InterPro" id="IPR029068">
    <property type="entry name" value="Glyas_Bleomycin-R_OHBP_Dase"/>
</dbReference>
<dbReference type="CDD" id="cd06587">
    <property type="entry name" value="VOC"/>
    <property type="match status" value="1"/>
</dbReference>
<dbReference type="SUPFAM" id="SSF54593">
    <property type="entry name" value="Glyoxalase/Bleomycin resistance protein/Dihydroxybiphenyl dioxygenase"/>
    <property type="match status" value="1"/>
</dbReference>
<protein>
    <submittedName>
        <fullName evidence="2">VOC family protein</fullName>
    </submittedName>
</protein>
<dbReference type="EMBL" id="JBHUMR010000004">
    <property type="protein sequence ID" value="MFD2615942.1"/>
    <property type="molecule type" value="Genomic_DNA"/>
</dbReference>
<dbReference type="RefSeq" id="WP_141191820.1">
    <property type="nucleotide sequence ID" value="NZ_JBHUMR010000004.1"/>
</dbReference>
<comment type="caution">
    <text evidence="2">The sequence shown here is derived from an EMBL/GenBank/DDBJ whole genome shotgun (WGS) entry which is preliminary data.</text>
</comment>
<proteinExistence type="predicted"/>
<reference evidence="3" key="1">
    <citation type="journal article" date="2019" name="Int. J. Syst. Evol. Microbiol.">
        <title>The Global Catalogue of Microorganisms (GCM) 10K type strain sequencing project: providing services to taxonomists for standard genome sequencing and annotation.</title>
        <authorList>
            <consortium name="The Broad Institute Genomics Platform"/>
            <consortium name="The Broad Institute Genome Sequencing Center for Infectious Disease"/>
            <person name="Wu L."/>
            <person name="Ma J."/>
        </authorList>
    </citation>
    <scope>NUCLEOTIDE SEQUENCE [LARGE SCALE GENOMIC DNA]</scope>
    <source>
        <strain evidence="3">TISTR 2241</strain>
    </source>
</reference>
<dbReference type="InterPro" id="IPR004360">
    <property type="entry name" value="Glyas_Fos-R_dOase_dom"/>
</dbReference>
<dbReference type="Proteomes" id="UP001597458">
    <property type="component" value="Unassembled WGS sequence"/>
</dbReference>
<name>A0ABW5PNB2_9BACI</name>
<organism evidence="2 3">
    <name type="scientific">Terrilactibacillus laevilacticus</name>
    <dbReference type="NCBI Taxonomy" id="1380157"/>
    <lineage>
        <taxon>Bacteria</taxon>
        <taxon>Bacillati</taxon>
        <taxon>Bacillota</taxon>
        <taxon>Bacilli</taxon>
        <taxon>Bacillales</taxon>
        <taxon>Bacillaceae</taxon>
        <taxon>Terrilactibacillus</taxon>
    </lineage>
</organism>
<evidence type="ECO:0000313" key="2">
    <source>
        <dbReference type="EMBL" id="MFD2615942.1"/>
    </source>
</evidence>
<sequence>METKHATLYETHVQTTHLERAIEFYQRLDMELAIVLQKRRVAFFWFGGKGDKGQMLGVWEVNKADFVRKHFAFKVSFDELKRIPESLKKRGIPLEKSFGLEPTEPVVHAWMPSACYYFKDPDGNSLEYLTVLEGESRPELGVIHLSQWERIAQHPNLNESRKDK</sequence>
<accession>A0ABW5PNB2</accession>
<dbReference type="Gene3D" id="3.10.180.10">
    <property type="entry name" value="2,3-Dihydroxybiphenyl 1,2-Dioxygenase, domain 1"/>
    <property type="match status" value="1"/>
</dbReference>
<dbReference type="InterPro" id="IPR037523">
    <property type="entry name" value="VOC_core"/>
</dbReference>
<gene>
    <name evidence="2" type="ORF">ACFSTF_01205</name>
</gene>
<dbReference type="PROSITE" id="PS51819">
    <property type="entry name" value="VOC"/>
    <property type="match status" value="1"/>
</dbReference>
<feature type="domain" description="VOC" evidence="1">
    <location>
        <begin position="7"/>
        <end position="131"/>
    </location>
</feature>